<name>A0ABY7V914_9GAMM</name>
<accession>A0ABY7V914</accession>
<organism evidence="1 2">
    <name type="scientific">Thalassomonas haliotis</name>
    <dbReference type="NCBI Taxonomy" id="485448"/>
    <lineage>
        <taxon>Bacteria</taxon>
        <taxon>Pseudomonadati</taxon>
        <taxon>Pseudomonadota</taxon>
        <taxon>Gammaproteobacteria</taxon>
        <taxon>Alteromonadales</taxon>
        <taxon>Colwelliaceae</taxon>
        <taxon>Thalassomonas</taxon>
    </lineage>
</organism>
<gene>
    <name evidence="1" type="ORF">H3N35_15455</name>
</gene>
<sequence>MTTSITKGFSLHRFNSSLKPLEQALKQKQQSRRHLMALAHALTEVQQQLDVLQQDALPRKFLAK</sequence>
<reference evidence="1 2" key="1">
    <citation type="journal article" date="2022" name="Mar. Drugs">
        <title>Bioassay-Guided Fractionation Leads to the Detection of Cholic Acid Generated by the Rare Thalassomonas sp.</title>
        <authorList>
            <person name="Pheiffer F."/>
            <person name="Schneider Y.K."/>
            <person name="Hansen E.H."/>
            <person name="Andersen J.H."/>
            <person name="Isaksson J."/>
            <person name="Busche T."/>
            <person name="R C."/>
            <person name="Kalinowski J."/>
            <person name="Zyl L.V."/>
            <person name="Trindade M."/>
        </authorList>
    </citation>
    <scope>NUCLEOTIDE SEQUENCE [LARGE SCALE GENOMIC DNA]</scope>
    <source>
        <strain evidence="1 2">A5K-61T</strain>
    </source>
</reference>
<dbReference type="RefSeq" id="WP_274049681.1">
    <property type="nucleotide sequence ID" value="NZ_CP059693.1"/>
</dbReference>
<keyword evidence="2" id="KW-1185">Reference proteome</keyword>
<dbReference type="Proteomes" id="UP001215231">
    <property type="component" value="Chromosome"/>
</dbReference>
<proteinExistence type="predicted"/>
<evidence type="ECO:0000313" key="1">
    <source>
        <dbReference type="EMBL" id="WDE09715.1"/>
    </source>
</evidence>
<protein>
    <submittedName>
        <fullName evidence="1">Uncharacterized protein</fullName>
    </submittedName>
</protein>
<evidence type="ECO:0000313" key="2">
    <source>
        <dbReference type="Proteomes" id="UP001215231"/>
    </source>
</evidence>
<dbReference type="EMBL" id="CP059693">
    <property type="protein sequence ID" value="WDE09715.1"/>
    <property type="molecule type" value="Genomic_DNA"/>
</dbReference>